<evidence type="ECO:0000313" key="3">
    <source>
        <dbReference type="Proteomes" id="UP000002215"/>
    </source>
</evidence>
<dbReference type="CDD" id="cd00093">
    <property type="entry name" value="HTH_XRE"/>
    <property type="match status" value="1"/>
</dbReference>
<sequence length="77" mass="9204">MAEISKIDRYIIDKVRERRLELNITQVDLSLRLEKSDKYISQFESYKTGRRYSAFMINEIAKALDCSPRDFWPEKAL</sequence>
<dbReference type="SMART" id="SM00530">
    <property type="entry name" value="HTH_XRE"/>
    <property type="match status" value="1"/>
</dbReference>
<gene>
    <name evidence="2" type="ordered locus">Cpin_4646</name>
</gene>
<dbReference type="Proteomes" id="UP000002215">
    <property type="component" value="Chromosome"/>
</dbReference>
<dbReference type="SUPFAM" id="SSF47413">
    <property type="entry name" value="lambda repressor-like DNA-binding domains"/>
    <property type="match status" value="1"/>
</dbReference>
<dbReference type="InterPro" id="IPR001387">
    <property type="entry name" value="Cro/C1-type_HTH"/>
</dbReference>
<feature type="domain" description="HTH cro/C1-type" evidence="1">
    <location>
        <begin position="15"/>
        <end position="71"/>
    </location>
</feature>
<dbReference type="AlphaFoldDB" id="A0A979G784"/>
<evidence type="ECO:0000259" key="1">
    <source>
        <dbReference type="PROSITE" id="PS50943"/>
    </source>
</evidence>
<name>A0A979G784_CHIPD</name>
<reference evidence="3" key="1">
    <citation type="submission" date="2009-08" db="EMBL/GenBank/DDBJ databases">
        <title>The complete genome of Chitinophaga pinensis DSM 2588.</title>
        <authorList>
            <consortium name="US DOE Joint Genome Institute (JGI-PGF)"/>
            <person name="Lucas S."/>
            <person name="Copeland A."/>
            <person name="Lapidus A."/>
            <person name="Glavina del Rio T."/>
            <person name="Dalin E."/>
            <person name="Tice H."/>
            <person name="Bruce D."/>
            <person name="Goodwin L."/>
            <person name="Pitluck S."/>
            <person name="Kyrpides N."/>
            <person name="Mavromatis K."/>
            <person name="Ivanova N."/>
            <person name="Mikhailova N."/>
            <person name="Sims D."/>
            <person name="Meinche L."/>
            <person name="Brettin T."/>
            <person name="Detter J.C."/>
            <person name="Han C."/>
            <person name="Larimer F."/>
            <person name="Land M."/>
            <person name="Hauser L."/>
            <person name="Markowitz V."/>
            <person name="Cheng J.-F."/>
            <person name="Hugenholtz P."/>
            <person name="Woyke T."/>
            <person name="Wu D."/>
            <person name="Spring S."/>
            <person name="Klenk H.-P."/>
            <person name="Eisen J.A."/>
        </authorList>
    </citation>
    <scope>NUCLEOTIDE SEQUENCE [LARGE SCALE GENOMIC DNA]</scope>
    <source>
        <strain evidence="3">ATCC 43595 / DSM 2588 / LMG 13176 / NBRC 15968 / NCIMB 11800 / UQM 2034</strain>
    </source>
</reference>
<organism evidence="2 3">
    <name type="scientific">Chitinophaga pinensis (strain ATCC 43595 / DSM 2588 / LMG 13176 / NBRC 15968 / NCIMB 11800 / UQM 2034)</name>
    <dbReference type="NCBI Taxonomy" id="485918"/>
    <lineage>
        <taxon>Bacteria</taxon>
        <taxon>Pseudomonadati</taxon>
        <taxon>Bacteroidota</taxon>
        <taxon>Chitinophagia</taxon>
        <taxon>Chitinophagales</taxon>
        <taxon>Chitinophagaceae</taxon>
        <taxon>Chitinophaga</taxon>
    </lineage>
</organism>
<reference evidence="2 3" key="2">
    <citation type="journal article" date="2010" name="Stand. Genomic Sci.">
        <title>Complete genome sequence of Chitinophaga pinensis type strain (UQM 2034).</title>
        <authorList>
            <person name="Glavina Del Rio T."/>
            <person name="Abt B."/>
            <person name="Spring S."/>
            <person name="Lapidus A."/>
            <person name="Nolan M."/>
            <person name="Tice H."/>
            <person name="Copeland A."/>
            <person name="Cheng J.F."/>
            <person name="Chen F."/>
            <person name="Bruce D."/>
            <person name="Goodwin L."/>
            <person name="Pitluck S."/>
            <person name="Ivanova N."/>
            <person name="Mavromatis K."/>
            <person name="Mikhailova N."/>
            <person name="Pati A."/>
            <person name="Chen A."/>
            <person name="Palaniappan K."/>
            <person name="Land M."/>
            <person name="Hauser L."/>
            <person name="Chang Y.J."/>
            <person name="Jeffries C.D."/>
            <person name="Chain P."/>
            <person name="Saunders E."/>
            <person name="Detter J.C."/>
            <person name="Brettin T."/>
            <person name="Rohde M."/>
            <person name="Goker M."/>
            <person name="Bristow J."/>
            <person name="Eisen J.A."/>
            <person name="Markowitz V."/>
            <person name="Hugenholtz P."/>
            <person name="Kyrpides N.C."/>
            <person name="Klenk H.P."/>
            <person name="Lucas S."/>
        </authorList>
    </citation>
    <scope>NUCLEOTIDE SEQUENCE [LARGE SCALE GENOMIC DNA]</scope>
    <source>
        <strain evidence="3">ATCC 43595 / DSM 2588 / LMG 13176 / NBRC 15968 / NCIMB 11800 / UQM 2034</strain>
    </source>
</reference>
<dbReference type="GO" id="GO:0003677">
    <property type="term" value="F:DNA binding"/>
    <property type="evidence" value="ECO:0007669"/>
    <property type="project" value="InterPro"/>
</dbReference>
<dbReference type="PROSITE" id="PS50943">
    <property type="entry name" value="HTH_CROC1"/>
    <property type="match status" value="1"/>
</dbReference>
<dbReference type="Gene3D" id="1.10.260.40">
    <property type="entry name" value="lambda repressor-like DNA-binding domains"/>
    <property type="match status" value="1"/>
</dbReference>
<proteinExistence type="predicted"/>
<dbReference type="Pfam" id="PF01381">
    <property type="entry name" value="HTH_3"/>
    <property type="match status" value="1"/>
</dbReference>
<dbReference type="KEGG" id="cpi:Cpin_4646"/>
<dbReference type="EMBL" id="CP001699">
    <property type="protein sequence ID" value="ACU62085.1"/>
    <property type="molecule type" value="Genomic_DNA"/>
</dbReference>
<evidence type="ECO:0000313" key="2">
    <source>
        <dbReference type="EMBL" id="ACU62085.1"/>
    </source>
</evidence>
<accession>A0A979G784</accession>
<protein>
    <submittedName>
        <fullName evidence="2">Transcriptional regulator, XRE family</fullName>
    </submittedName>
</protein>
<dbReference type="InterPro" id="IPR010982">
    <property type="entry name" value="Lambda_DNA-bd_dom_sf"/>
</dbReference>
<dbReference type="RefSeq" id="WP_012792253.1">
    <property type="nucleotide sequence ID" value="NC_013132.1"/>
</dbReference>